<keyword evidence="4" id="KW-1185">Reference proteome</keyword>
<proteinExistence type="predicted"/>
<evidence type="ECO:0000313" key="3">
    <source>
        <dbReference type="EMBL" id="CAE8640846.1"/>
    </source>
</evidence>
<feature type="non-terminal residue" evidence="2">
    <location>
        <position position="1"/>
    </location>
</feature>
<name>A0A813EUC5_POLGL</name>
<protein>
    <submittedName>
        <fullName evidence="2">Uncharacterized protein</fullName>
    </submittedName>
</protein>
<gene>
    <name evidence="2" type="ORF">PGLA1383_LOCUS20158</name>
    <name evidence="3" type="ORF">PGLA1383_LOCUS55604</name>
</gene>
<comment type="caution">
    <text evidence="2">The sequence shown here is derived from an EMBL/GenBank/DDBJ whole genome shotgun (WGS) entry which is preliminary data.</text>
</comment>
<evidence type="ECO:0000313" key="2">
    <source>
        <dbReference type="EMBL" id="CAE8601889.1"/>
    </source>
</evidence>
<dbReference type="EMBL" id="CAJNNV010032725">
    <property type="protein sequence ID" value="CAE8640846.1"/>
    <property type="molecule type" value="Genomic_DNA"/>
</dbReference>
<dbReference type="EMBL" id="CAJNNV010013635">
    <property type="protein sequence ID" value="CAE8601889.1"/>
    <property type="molecule type" value="Genomic_DNA"/>
</dbReference>
<sequence>MKNVLLAMTQSTPEAAAEQTPRQVDQQVLERWNSDMASMEDSIGLMLANRLQDAETGLEEASAQVASREIDFAAGEHDLRGTFGFVSGLMSLINGLASLENKQFDIVLER</sequence>
<feature type="region of interest" description="Disordered" evidence="1">
    <location>
        <begin position="1"/>
        <end position="24"/>
    </location>
</feature>
<dbReference type="AlphaFoldDB" id="A0A813EUC5"/>
<organism evidence="2 4">
    <name type="scientific">Polarella glacialis</name>
    <name type="common">Dinoflagellate</name>
    <dbReference type="NCBI Taxonomy" id="89957"/>
    <lineage>
        <taxon>Eukaryota</taxon>
        <taxon>Sar</taxon>
        <taxon>Alveolata</taxon>
        <taxon>Dinophyceae</taxon>
        <taxon>Suessiales</taxon>
        <taxon>Suessiaceae</taxon>
        <taxon>Polarella</taxon>
    </lineage>
</organism>
<evidence type="ECO:0000313" key="4">
    <source>
        <dbReference type="Proteomes" id="UP000654075"/>
    </source>
</evidence>
<reference evidence="2" key="1">
    <citation type="submission" date="2021-02" db="EMBL/GenBank/DDBJ databases">
        <authorList>
            <person name="Dougan E. K."/>
            <person name="Rhodes N."/>
            <person name="Thang M."/>
            <person name="Chan C."/>
        </authorList>
    </citation>
    <scope>NUCLEOTIDE SEQUENCE</scope>
</reference>
<accession>A0A813EUC5</accession>
<dbReference type="OrthoDB" id="43460at2759"/>
<evidence type="ECO:0000256" key="1">
    <source>
        <dbReference type="SAM" id="MobiDB-lite"/>
    </source>
</evidence>
<dbReference type="Proteomes" id="UP000654075">
    <property type="component" value="Unassembled WGS sequence"/>
</dbReference>